<dbReference type="HOGENOM" id="CLU_1502500_0_0_6"/>
<dbReference type="OrthoDB" id="9796205at2"/>
<dbReference type="KEGG" id="sgl:SG0617"/>
<dbReference type="eggNOG" id="COG4608">
    <property type="taxonomic scope" value="Bacteria"/>
</dbReference>
<dbReference type="InterPro" id="IPR002220">
    <property type="entry name" value="DapA-like"/>
</dbReference>
<keyword evidence="2" id="KW-0456">Lyase</keyword>
<dbReference type="EMBL" id="LN854557">
    <property type="protein sequence ID" value="CRL44344.1"/>
    <property type="molecule type" value="Genomic_DNA"/>
</dbReference>
<evidence type="ECO:0000256" key="2">
    <source>
        <dbReference type="ARBA" id="ARBA00023239"/>
    </source>
</evidence>
<dbReference type="EMBL" id="AP008232">
    <property type="protein sequence ID" value="BAE73892.1"/>
    <property type="molecule type" value="Genomic_DNA"/>
</dbReference>
<dbReference type="SUPFAM" id="SSF51569">
    <property type="entry name" value="Aldolase"/>
    <property type="match status" value="1"/>
</dbReference>
<name>Q2NVD3_SODGM</name>
<evidence type="ECO:0000313" key="4">
    <source>
        <dbReference type="EMBL" id="CRL44344.1"/>
    </source>
</evidence>
<gene>
    <name evidence="4" type="primary">dapA_1</name>
    <name evidence="3" type="ordered locus">SG0617</name>
    <name evidence="4" type="ORF">SGGMMB4_01403</name>
</gene>
<dbReference type="Proteomes" id="UP000001932">
    <property type="component" value="Chromosome"/>
</dbReference>
<dbReference type="CDD" id="cd00408">
    <property type="entry name" value="DHDPS-like"/>
    <property type="match status" value="1"/>
</dbReference>
<evidence type="ECO:0000313" key="5">
    <source>
        <dbReference type="Proteomes" id="UP000001932"/>
    </source>
</evidence>
<comment type="similarity">
    <text evidence="1">Belongs to the DapA family.</text>
</comment>
<dbReference type="eggNOG" id="COG0329">
    <property type="taxonomic scope" value="Bacteria"/>
</dbReference>
<organism evidence="3 5">
    <name type="scientific">Sodalis glossinidius (strain morsitans)</name>
    <dbReference type="NCBI Taxonomy" id="343509"/>
    <lineage>
        <taxon>Bacteria</taxon>
        <taxon>Pseudomonadati</taxon>
        <taxon>Pseudomonadota</taxon>
        <taxon>Gammaproteobacteria</taxon>
        <taxon>Enterobacterales</taxon>
        <taxon>Bruguierivoracaceae</taxon>
        <taxon>Sodalis</taxon>
    </lineage>
</organism>
<dbReference type="AlphaFoldDB" id="Q2NVD3"/>
<reference evidence="3 5" key="1">
    <citation type="journal article" date="2006" name="Genome Res.">
        <title>Massive genome erosion and functional adaptations provide insights into the symbiotic lifestyle of Sodalis glossinidius in the tsetse host.</title>
        <authorList>
            <person name="Toh H."/>
            <person name="Weiss B.L."/>
            <person name="Perkin S.A.H."/>
            <person name="Yamashita A."/>
            <person name="Oshima K."/>
            <person name="Hattori M."/>
            <person name="Aksoy S."/>
        </authorList>
    </citation>
    <scope>NUCLEOTIDE SEQUENCE [LARGE SCALE GENOMIC DNA]</scope>
    <source>
        <strain evidence="5">morsitans</strain>
        <strain evidence="3">Morsitans</strain>
    </source>
</reference>
<dbReference type="InterPro" id="IPR013785">
    <property type="entry name" value="Aldolase_TIM"/>
</dbReference>
<proteinExistence type="inferred from homology"/>
<dbReference type="Pfam" id="PF00701">
    <property type="entry name" value="DHDPS"/>
    <property type="match status" value="1"/>
</dbReference>
<dbReference type="STRING" id="343509.SG0617"/>
<protein>
    <submittedName>
        <fullName evidence="4">4-hydroxy-tetrahydrodipicolinate synthase</fullName>
    </submittedName>
</protein>
<sequence length="179" mass="19562">MKDMTECRERLRGIFNITVTPFTQNGDIDYAGLAANIERVIGLGYDGILIGGTYGEFPALSPDERVAIFRHVMVVVNDRVPIILCSAGSDAQVVAQLTQLAGDLGGLPGQPFTGTLRREIQMVFQDPYSSLHPKHTLMQTLAESLNLLHERDVIDHMYDRAATMAQGSLSTAAINRCEG</sequence>
<dbReference type="GO" id="GO:0008840">
    <property type="term" value="F:4-hydroxy-tetrahydrodipicolinate synthase activity"/>
    <property type="evidence" value="ECO:0007669"/>
    <property type="project" value="TreeGrafter"/>
</dbReference>
<keyword evidence="5" id="KW-1185">Reference proteome</keyword>
<evidence type="ECO:0000313" key="3">
    <source>
        <dbReference type="EMBL" id="BAE73892.1"/>
    </source>
</evidence>
<dbReference type="Proteomes" id="UP000245838">
    <property type="component" value="Chromosome sggmmb4_Chromosome"/>
</dbReference>
<dbReference type="Gene3D" id="3.20.20.70">
    <property type="entry name" value="Aldolase class I"/>
    <property type="match status" value="1"/>
</dbReference>
<evidence type="ECO:0000256" key="1">
    <source>
        <dbReference type="ARBA" id="ARBA00007592"/>
    </source>
</evidence>
<accession>Q2NVD3</accession>
<dbReference type="PANTHER" id="PTHR12128">
    <property type="entry name" value="DIHYDRODIPICOLINATE SYNTHASE"/>
    <property type="match status" value="1"/>
</dbReference>
<dbReference type="PANTHER" id="PTHR12128:SF66">
    <property type="entry name" value="4-HYDROXY-2-OXOGLUTARATE ALDOLASE, MITOCHONDRIAL"/>
    <property type="match status" value="1"/>
</dbReference>
<reference evidence="4 6" key="2">
    <citation type="submission" date="2015-05" db="EMBL/GenBank/DDBJ databases">
        <authorList>
            <person name="Goodhead I."/>
        </authorList>
    </citation>
    <scope>NUCLEOTIDE SEQUENCE [LARGE SCALE GENOMIC DNA]</scope>
    <source>
        <strain evidence="4">B4</strain>
        <strain evidence="6">morsitans</strain>
    </source>
</reference>
<evidence type="ECO:0000313" key="6">
    <source>
        <dbReference type="Proteomes" id="UP000245838"/>
    </source>
</evidence>